<dbReference type="Proteomes" id="UP000185109">
    <property type="component" value="Plasmid pRsp8C3a"/>
</dbReference>
<name>A0A1L5PAK6_RHIET</name>
<dbReference type="AlphaFoldDB" id="A0A1L5PAK6"/>
<evidence type="ECO:0000259" key="1">
    <source>
        <dbReference type="Pfam" id="PF03428"/>
    </source>
</evidence>
<evidence type="ECO:0000313" key="3">
    <source>
        <dbReference type="EMBL" id="APO77122.1"/>
    </source>
</evidence>
<dbReference type="NCBIfam" id="NF010396">
    <property type="entry name" value="PRK13824.1"/>
    <property type="match status" value="1"/>
</dbReference>
<keyword evidence="3" id="KW-0614">Plasmid</keyword>
<dbReference type="RefSeq" id="WP_074063554.1">
    <property type="nucleotide sequence ID" value="NZ_CP017242.1"/>
</dbReference>
<feature type="domain" description="Plasmid replication protein C N-terminal" evidence="1">
    <location>
        <begin position="13"/>
        <end position="185"/>
    </location>
</feature>
<evidence type="ECO:0000313" key="4">
    <source>
        <dbReference type="Proteomes" id="UP000185109"/>
    </source>
</evidence>
<organism evidence="3 4">
    <name type="scientific">Rhizobium etli 8C-3</name>
    <dbReference type="NCBI Taxonomy" id="538025"/>
    <lineage>
        <taxon>Bacteria</taxon>
        <taxon>Pseudomonadati</taxon>
        <taxon>Pseudomonadota</taxon>
        <taxon>Alphaproteobacteria</taxon>
        <taxon>Hyphomicrobiales</taxon>
        <taxon>Rhizobiaceae</taxon>
        <taxon>Rhizobium/Agrobacterium group</taxon>
        <taxon>Rhizobium</taxon>
    </lineage>
</organism>
<dbReference type="InterPro" id="IPR021760">
    <property type="entry name" value="RepC_C"/>
</dbReference>
<dbReference type="InterPro" id="IPR047611">
    <property type="entry name" value="RepABC_RepC"/>
</dbReference>
<accession>A0A1L5PAK6</accession>
<evidence type="ECO:0000259" key="2">
    <source>
        <dbReference type="Pfam" id="PF11800"/>
    </source>
</evidence>
<reference evidence="3 4" key="1">
    <citation type="submission" date="2016-09" db="EMBL/GenBank/DDBJ databases">
        <title>The complete genome sequences of Rhizobium gallicum, symbiovars gallicum and phaseoli, symbionts associated to common bean (Phaseolus vulgaris).</title>
        <authorList>
            <person name="Bustos P."/>
            <person name="Santamaria R.I."/>
            <person name="Perez-Carrascal O.M."/>
            <person name="Juarez S."/>
            <person name="Lozano L."/>
            <person name="Martinez-Flores I."/>
            <person name="Martinez-Romero E."/>
            <person name="Cevallos M."/>
            <person name="Romero D."/>
            <person name="Davila G."/>
            <person name="Gonzalez V."/>
        </authorList>
    </citation>
    <scope>NUCLEOTIDE SEQUENCE [LARGE SCALE GENOMIC DNA]</scope>
    <source>
        <strain evidence="3 4">8C-3</strain>
        <plasmid evidence="4">Plasmid prsp8c3a</plasmid>
    </source>
</reference>
<proteinExistence type="predicted"/>
<sequence length="414" mass="45221">MEAGDVTTPFGRRAVTLAQVKGQIAVGSTLTRQPVDKWKVLRDLCDARAELGLRDRAIAVLTALLSFHPAIELSADQNLIVFPSNAQLSARANGIAGTTLRENLNLLVKAGIIHRRDSPNGKRYARKGDDGRLEAAYGFSLAPLLARATEFAVLAQAVVAQRRQMRILRERITLLRRDVRKLISAVSEEVSGIDWSDIEADFRALIATASRARCAKVLSEAEQAFARMKQDILNRLENYWKTEKTDTNGNESRFHIQNQKPESIHDFERALEGKPGNGETGSALPDMPVAETPAVANEPNVPPLGMVTRYCPDIVAYGPRGQVSNWRELMAAAVVVRSMLGVSPSAYQEACEVMGPERAATVIACILERAGQINSAGGYLRTLTRKAVRGEFSLVSMMMAAAQERKNVGGCLQT</sequence>
<dbReference type="Pfam" id="PF11800">
    <property type="entry name" value="RP-C_C"/>
    <property type="match status" value="1"/>
</dbReference>
<dbReference type="EMBL" id="CP017242">
    <property type="protein sequence ID" value="APO77122.1"/>
    <property type="molecule type" value="Genomic_DNA"/>
</dbReference>
<geneLocation type="plasmid" evidence="4">
    <name>prsp8c3a</name>
</geneLocation>
<gene>
    <name evidence="3" type="primary">repC-1_2</name>
    <name evidence="3" type="ORF">AM571_PA00237</name>
</gene>
<feature type="domain" description="Plasmid replication protein C C-terminal" evidence="2">
    <location>
        <begin position="303"/>
        <end position="403"/>
    </location>
</feature>
<dbReference type="InterPro" id="IPR005090">
    <property type="entry name" value="RepC_N"/>
</dbReference>
<dbReference type="NCBIfam" id="NF040974">
    <property type="entry name" value="RepABC_RepC"/>
    <property type="match status" value="1"/>
</dbReference>
<protein>
    <submittedName>
        <fullName evidence="3">Replication initiation protein RepC 1-2</fullName>
    </submittedName>
</protein>
<dbReference type="Pfam" id="PF03428">
    <property type="entry name" value="RP-C"/>
    <property type="match status" value="1"/>
</dbReference>